<keyword evidence="6" id="KW-1185">Reference proteome</keyword>
<dbReference type="KEGG" id="caml:H6X83_07730"/>
<dbReference type="RefSeq" id="WP_212505931.1">
    <property type="nucleotide sequence ID" value="NZ_CP060696.1"/>
</dbReference>
<dbReference type="PANTHER" id="PTHR38445">
    <property type="entry name" value="HTH-TYPE TRANSCRIPTIONAL REPRESSOR YTRA"/>
    <property type="match status" value="1"/>
</dbReference>
<sequence>MAWNLSSDRPIYAQLVEQVKLRIVSGLYPAGSKMPSVRDLATEASVNPNTMQRALAQLETEGLIFPQRTSGRFVTDKEEAIMELKTALAKGVIRDFLTQMERLGFSREEAADLVRTAEPDKEREEA</sequence>
<dbReference type="Proteomes" id="UP000516046">
    <property type="component" value="Chromosome"/>
</dbReference>
<keyword evidence="2" id="KW-0238">DNA-binding</keyword>
<evidence type="ECO:0000256" key="1">
    <source>
        <dbReference type="ARBA" id="ARBA00023015"/>
    </source>
</evidence>
<gene>
    <name evidence="5" type="ORF">H6X83_07730</name>
</gene>
<dbReference type="CDD" id="cd07377">
    <property type="entry name" value="WHTH_GntR"/>
    <property type="match status" value="1"/>
</dbReference>
<dbReference type="PROSITE" id="PS50949">
    <property type="entry name" value="HTH_GNTR"/>
    <property type="match status" value="1"/>
</dbReference>
<dbReference type="Gene3D" id="1.10.10.10">
    <property type="entry name" value="Winged helix-like DNA-binding domain superfamily/Winged helix DNA-binding domain"/>
    <property type="match status" value="1"/>
</dbReference>
<evidence type="ECO:0000259" key="4">
    <source>
        <dbReference type="PROSITE" id="PS50949"/>
    </source>
</evidence>
<dbReference type="GO" id="GO:0003677">
    <property type="term" value="F:DNA binding"/>
    <property type="evidence" value="ECO:0007669"/>
    <property type="project" value="UniProtKB-KW"/>
</dbReference>
<feature type="domain" description="HTH gntR-type" evidence="4">
    <location>
        <begin position="9"/>
        <end position="77"/>
    </location>
</feature>
<dbReference type="PRINTS" id="PR00035">
    <property type="entry name" value="HTHGNTR"/>
</dbReference>
<keyword evidence="3" id="KW-0804">Transcription</keyword>
<accession>A0A7G9WDV2</accession>
<protein>
    <submittedName>
        <fullName evidence="5">GntR family transcriptional regulator</fullName>
    </submittedName>
</protein>
<dbReference type="GO" id="GO:0003700">
    <property type="term" value="F:DNA-binding transcription factor activity"/>
    <property type="evidence" value="ECO:0007669"/>
    <property type="project" value="InterPro"/>
</dbReference>
<dbReference type="Pfam" id="PF00392">
    <property type="entry name" value="GntR"/>
    <property type="match status" value="1"/>
</dbReference>
<keyword evidence="1" id="KW-0805">Transcription regulation</keyword>
<evidence type="ECO:0000256" key="3">
    <source>
        <dbReference type="ARBA" id="ARBA00023163"/>
    </source>
</evidence>
<dbReference type="EMBL" id="CP060696">
    <property type="protein sequence ID" value="QNO16864.1"/>
    <property type="molecule type" value="Genomic_DNA"/>
</dbReference>
<dbReference type="PANTHER" id="PTHR38445:SF6">
    <property type="entry name" value="GNTR-FAMILY TRANSCRIPTIONAL REGULATOR"/>
    <property type="match status" value="1"/>
</dbReference>
<evidence type="ECO:0000313" key="5">
    <source>
        <dbReference type="EMBL" id="QNO16864.1"/>
    </source>
</evidence>
<reference evidence="5 6" key="1">
    <citation type="submission" date="2020-08" db="EMBL/GenBank/DDBJ databases">
        <authorList>
            <person name="Ren C."/>
            <person name="Gu Y."/>
            <person name="Xu Y."/>
        </authorList>
    </citation>
    <scope>NUCLEOTIDE SEQUENCE [LARGE SCALE GENOMIC DNA]</scope>
    <source>
        <strain evidence="5 6">LBM18003</strain>
    </source>
</reference>
<dbReference type="InterPro" id="IPR036388">
    <property type="entry name" value="WH-like_DNA-bd_sf"/>
</dbReference>
<dbReference type="InterPro" id="IPR036390">
    <property type="entry name" value="WH_DNA-bd_sf"/>
</dbReference>
<evidence type="ECO:0000256" key="2">
    <source>
        <dbReference type="ARBA" id="ARBA00023125"/>
    </source>
</evidence>
<dbReference type="InterPro" id="IPR000524">
    <property type="entry name" value="Tscrpt_reg_HTH_GntR"/>
</dbReference>
<proteinExistence type="predicted"/>
<evidence type="ECO:0000313" key="6">
    <source>
        <dbReference type="Proteomes" id="UP000516046"/>
    </source>
</evidence>
<dbReference type="AlphaFoldDB" id="A0A7G9WDV2"/>
<name>A0A7G9WDV2_9FIRM</name>
<dbReference type="SMART" id="SM00345">
    <property type="entry name" value="HTH_GNTR"/>
    <property type="match status" value="1"/>
</dbReference>
<dbReference type="SUPFAM" id="SSF46785">
    <property type="entry name" value="Winged helix' DNA-binding domain"/>
    <property type="match status" value="1"/>
</dbReference>
<organism evidence="5 6">
    <name type="scientific">Caproicibacterium amylolyticum</name>
    <dbReference type="NCBI Taxonomy" id="2766537"/>
    <lineage>
        <taxon>Bacteria</taxon>
        <taxon>Bacillati</taxon>
        <taxon>Bacillota</taxon>
        <taxon>Clostridia</taxon>
        <taxon>Eubacteriales</taxon>
        <taxon>Oscillospiraceae</taxon>
        <taxon>Caproicibacterium</taxon>
    </lineage>
</organism>